<protein>
    <submittedName>
        <fullName evidence="1">Uncharacterized protein</fullName>
    </submittedName>
</protein>
<proteinExistence type="predicted"/>
<evidence type="ECO:0000313" key="1">
    <source>
        <dbReference type="EMBL" id="KFM82701.1"/>
    </source>
</evidence>
<dbReference type="EMBL" id="KK122427">
    <property type="protein sequence ID" value="KFM82701.1"/>
    <property type="molecule type" value="Genomic_DNA"/>
</dbReference>
<reference evidence="1 2" key="1">
    <citation type="submission" date="2013-11" db="EMBL/GenBank/DDBJ databases">
        <title>Genome sequencing of Stegodyphus mimosarum.</title>
        <authorList>
            <person name="Bechsgaard J."/>
        </authorList>
    </citation>
    <scope>NUCLEOTIDE SEQUENCE [LARGE SCALE GENOMIC DNA]</scope>
</reference>
<dbReference type="AlphaFoldDB" id="A0A087UZB2"/>
<evidence type="ECO:0000313" key="2">
    <source>
        <dbReference type="Proteomes" id="UP000054359"/>
    </source>
</evidence>
<feature type="non-terminal residue" evidence="1">
    <location>
        <position position="71"/>
    </location>
</feature>
<keyword evidence="2" id="KW-1185">Reference proteome</keyword>
<accession>A0A087UZB2</accession>
<organism evidence="1 2">
    <name type="scientific">Stegodyphus mimosarum</name>
    <name type="common">African social velvet spider</name>
    <dbReference type="NCBI Taxonomy" id="407821"/>
    <lineage>
        <taxon>Eukaryota</taxon>
        <taxon>Metazoa</taxon>
        <taxon>Ecdysozoa</taxon>
        <taxon>Arthropoda</taxon>
        <taxon>Chelicerata</taxon>
        <taxon>Arachnida</taxon>
        <taxon>Araneae</taxon>
        <taxon>Araneomorphae</taxon>
        <taxon>Entelegynae</taxon>
        <taxon>Eresoidea</taxon>
        <taxon>Eresidae</taxon>
        <taxon>Stegodyphus</taxon>
    </lineage>
</organism>
<gene>
    <name evidence="1" type="ORF">X975_06943</name>
</gene>
<dbReference type="Proteomes" id="UP000054359">
    <property type="component" value="Unassembled WGS sequence"/>
</dbReference>
<sequence>ISTPDVFGNFGIVKCYGKKAIFKSSDAKVPFRVIEDRITASSYGNESKRLMNFDRQCSNIESVDSTSEWQA</sequence>
<name>A0A087UZB2_STEMI</name>
<feature type="non-terminal residue" evidence="1">
    <location>
        <position position="1"/>
    </location>
</feature>